<keyword evidence="2" id="KW-0902">Two-component regulatory system</keyword>
<dbReference type="FunFam" id="3.40.50.2300:FF:000001">
    <property type="entry name" value="DNA-binding response regulator PhoB"/>
    <property type="match status" value="1"/>
</dbReference>
<organism evidence="9">
    <name type="scientific">hydrothermal vent metagenome</name>
    <dbReference type="NCBI Taxonomy" id="652676"/>
    <lineage>
        <taxon>unclassified sequences</taxon>
        <taxon>metagenomes</taxon>
        <taxon>ecological metagenomes</taxon>
    </lineage>
</organism>
<evidence type="ECO:0000259" key="8">
    <source>
        <dbReference type="PROSITE" id="PS51832"/>
    </source>
</evidence>
<dbReference type="Gene3D" id="1.10.3210.10">
    <property type="entry name" value="Hypothetical protein af1432"/>
    <property type="match status" value="1"/>
</dbReference>
<dbReference type="EMBL" id="UOGE01000078">
    <property type="protein sequence ID" value="VAX22756.1"/>
    <property type="molecule type" value="Genomic_DNA"/>
</dbReference>
<dbReference type="Gene3D" id="3.40.50.2300">
    <property type="match status" value="1"/>
</dbReference>
<dbReference type="GO" id="GO:0003677">
    <property type="term" value="F:DNA binding"/>
    <property type="evidence" value="ECO:0007669"/>
    <property type="project" value="UniProtKB-KW"/>
</dbReference>
<dbReference type="Gene3D" id="1.20.5.390">
    <property type="entry name" value="L1 transposable element, trimerization domain"/>
    <property type="match status" value="1"/>
</dbReference>
<proteinExistence type="predicted"/>
<dbReference type="InterPro" id="IPR003607">
    <property type="entry name" value="HD/PDEase_dom"/>
</dbReference>
<gene>
    <name evidence="9" type="ORF">MNBD_NITROSPINAE02-1917</name>
</gene>
<dbReference type="PROSITE" id="PS50110">
    <property type="entry name" value="RESPONSE_REGULATORY"/>
    <property type="match status" value="1"/>
</dbReference>
<dbReference type="AlphaFoldDB" id="A0A3B1BWQ0"/>
<protein>
    <recommendedName>
        <fullName evidence="10">Response regulator</fullName>
    </recommendedName>
</protein>
<dbReference type="PROSITE" id="PS51832">
    <property type="entry name" value="HD_GYP"/>
    <property type="match status" value="1"/>
</dbReference>
<keyword evidence="5" id="KW-0804">Transcription</keyword>
<evidence type="ECO:0000259" key="7">
    <source>
        <dbReference type="PROSITE" id="PS50110"/>
    </source>
</evidence>
<keyword evidence="3" id="KW-0805">Transcription regulation</keyword>
<dbReference type="SUPFAM" id="SSF52172">
    <property type="entry name" value="CheY-like"/>
    <property type="match status" value="1"/>
</dbReference>
<evidence type="ECO:0000256" key="1">
    <source>
        <dbReference type="ARBA" id="ARBA00022553"/>
    </source>
</evidence>
<dbReference type="SUPFAM" id="SSF109604">
    <property type="entry name" value="HD-domain/PDEase-like"/>
    <property type="match status" value="1"/>
</dbReference>
<keyword evidence="1" id="KW-0597">Phosphoprotein</keyword>
<evidence type="ECO:0000256" key="5">
    <source>
        <dbReference type="ARBA" id="ARBA00023163"/>
    </source>
</evidence>
<dbReference type="InterPro" id="IPR001789">
    <property type="entry name" value="Sig_transdc_resp-reg_receiver"/>
</dbReference>
<reference evidence="9" key="1">
    <citation type="submission" date="2018-06" db="EMBL/GenBank/DDBJ databases">
        <authorList>
            <person name="Zhirakovskaya E."/>
        </authorList>
    </citation>
    <scope>NUCLEOTIDE SEQUENCE</scope>
</reference>
<dbReference type="Pfam" id="PF13487">
    <property type="entry name" value="HD_5"/>
    <property type="match status" value="1"/>
</dbReference>
<name>A0A3B1BWQ0_9ZZZZ</name>
<dbReference type="SMART" id="SM00448">
    <property type="entry name" value="REC"/>
    <property type="match status" value="1"/>
</dbReference>
<dbReference type="PANTHER" id="PTHR45228:SF4">
    <property type="entry name" value="LIPOPROTEIN"/>
    <property type="match status" value="1"/>
</dbReference>
<dbReference type="PANTHER" id="PTHR45228">
    <property type="entry name" value="CYCLIC DI-GMP PHOSPHODIESTERASE TM_0186-RELATED"/>
    <property type="match status" value="1"/>
</dbReference>
<dbReference type="CDD" id="cd00077">
    <property type="entry name" value="HDc"/>
    <property type="match status" value="1"/>
</dbReference>
<feature type="domain" description="HD-GYP" evidence="8">
    <location>
        <begin position="156"/>
        <end position="342"/>
    </location>
</feature>
<keyword evidence="6" id="KW-0175">Coiled coil</keyword>
<feature type="coiled-coil region" evidence="6">
    <location>
        <begin position="142"/>
        <end position="169"/>
    </location>
</feature>
<evidence type="ECO:0000256" key="3">
    <source>
        <dbReference type="ARBA" id="ARBA00023015"/>
    </source>
</evidence>
<accession>A0A3B1BWQ0</accession>
<evidence type="ECO:0000256" key="2">
    <source>
        <dbReference type="ARBA" id="ARBA00023012"/>
    </source>
</evidence>
<dbReference type="InterPro" id="IPR037522">
    <property type="entry name" value="HD_GYP_dom"/>
</dbReference>
<dbReference type="InterPro" id="IPR052020">
    <property type="entry name" value="Cyclic_di-GMP/3'3'-cGAMP_PDE"/>
</dbReference>
<evidence type="ECO:0000256" key="4">
    <source>
        <dbReference type="ARBA" id="ARBA00023125"/>
    </source>
</evidence>
<dbReference type="GO" id="GO:0000160">
    <property type="term" value="P:phosphorelay signal transduction system"/>
    <property type="evidence" value="ECO:0007669"/>
    <property type="project" value="UniProtKB-KW"/>
</dbReference>
<dbReference type="InterPro" id="IPR011006">
    <property type="entry name" value="CheY-like_superfamily"/>
</dbReference>
<evidence type="ECO:0008006" key="10">
    <source>
        <dbReference type="Google" id="ProtNLM"/>
    </source>
</evidence>
<dbReference type="Pfam" id="PF00072">
    <property type="entry name" value="Response_reg"/>
    <property type="match status" value="1"/>
</dbReference>
<feature type="domain" description="Response regulatory" evidence="7">
    <location>
        <begin position="8"/>
        <end position="122"/>
    </location>
</feature>
<dbReference type="SMART" id="SM00471">
    <property type="entry name" value="HDc"/>
    <property type="match status" value="1"/>
</dbReference>
<evidence type="ECO:0000313" key="9">
    <source>
        <dbReference type="EMBL" id="VAX22756.1"/>
    </source>
</evidence>
<evidence type="ECO:0000256" key="6">
    <source>
        <dbReference type="SAM" id="Coils"/>
    </source>
</evidence>
<sequence>MSQDKSIKVLIVDDEKEACKILDIFLTKAGFETDFAFNGVEALKRFKEKDYALVLLDVRMPGIDGIETLKRIRRENGDCVVIMLTAVDDVDTALLTLKEGANDFLRKPVELHELKHSVESQLEKRALIIENRFYQTRLEDKVEEQTKSLNELNAYLKRTNLEIVRALAEAIEAKDPYVKGHCSRVTSFSLKLGNAYNLDEQQMETLEYGALLHDIGKIGIRGSILNKAGPLSDEEFEHVKTHPVIGERIISHIDFLKDAMFIVKHHHERRDGNGYPDRLPDEKQNILSKIVLMADAYDAMTSDRPYRKALIERKALEILLENCGTQFDSELVDLFISKQLYK</sequence>
<dbReference type="CDD" id="cd17574">
    <property type="entry name" value="REC_OmpR"/>
    <property type="match status" value="1"/>
</dbReference>
<keyword evidence="4" id="KW-0238">DNA-binding</keyword>